<dbReference type="PATRIC" id="fig|1492898.3.peg.1696"/>
<gene>
    <name evidence="7" type="ORF">SY85_07880</name>
</gene>
<dbReference type="OrthoDB" id="9782229at2"/>
<dbReference type="InterPro" id="IPR039567">
    <property type="entry name" value="Gly-zipper"/>
</dbReference>
<sequence length="224" mass="23747">MKTLQQFALALTLFGLILSGCKSMNRTQKGAVIGVAGGGAIGAVVGKALGNTAMGAIVGATVGGVTGAVIGRKMDKQAEEMKKVLGDAEVKRVGEGIVIEFKDKVLFGYDRSDLSDQARANLTKLANVLQKYPDTNIEILGHTDDKGSDAYNQGLSERRANSAAGYLRSLGVANARVTTKGLGESDPKVSNDTEANRAENRRVEFVITANEKMVEEAKRESTQR</sequence>
<reference evidence="8" key="1">
    <citation type="submission" date="2015-01" db="EMBL/GenBank/DDBJ databases">
        <title>Flavisolibacter sp./LCS9/ whole genome sequencing.</title>
        <authorList>
            <person name="Kim M.K."/>
            <person name="Srinivasan S."/>
            <person name="Lee J.-J."/>
        </authorList>
    </citation>
    <scope>NUCLEOTIDE SEQUENCE [LARGE SCALE GENOMIC DNA]</scope>
    <source>
        <strain evidence="8">LCS9</strain>
    </source>
</reference>
<evidence type="ECO:0000256" key="2">
    <source>
        <dbReference type="ARBA" id="ARBA00023136"/>
    </source>
</evidence>
<evidence type="ECO:0000256" key="1">
    <source>
        <dbReference type="ARBA" id="ARBA00004442"/>
    </source>
</evidence>
<evidence type="ECO:0000256" key="4">
    <source>
        <dbReference type="PROSITE-ProRule" id="PRU00473"/>
    </source>
</evidence>
<dbReference type="PRINTS" id="PR01021">
    <property type="entry name" value="OMPADOMAIN"/>
</dbReference>
<accession>A0A172TTK8</accession>
<proteinExistence type="predicted"/>
<reference evidence="7 8" key="2">
    <citation type="journal article" date="2016" name="Int. J. Syst. Evol. Microbiol.">
        <title>Flavisolibacter tropicus sp. nov., isolated from tropical soil.</title>
        <authorList>
            <person name="Lee J.J."/>
            <person name="Kang M.S."/>
            <person name="Kim G.S."/>
            <person name="Lee C.S."/>
            <person name="Lim S."/>
            <person name="Lee J."/>
            <person name="Roh S.H."/>
            <person name="Kang H."/>
            <person name="Ha J.M."/>
            <person name="Bae S."/>
            <person name="Jung H.Y."/>
            <person name="Kim M.K."/>
        </authorList>
    </citation>
    <scope>NUCLEOTIDE SEQUENCE [LARGE SCALE GENOMIC DNA]</scope>
    <source>
        <strain evidence="7 8">LCS9</strain>
    </source>
</reference>
<dbReference type="AlphaFoldDB" id="A0A172TTK8"/>
<dbReference type="STRING" id="1492898.SY85_07880"/>
<feature type="compositionally biased region" description="Basic and acidic residues" evidence="5">
    <location>
        <begin position="183"/>
        <end position="201"/>
    </location>
</feature>
<comment type="subcellular location">
    <subcellularLocation>
        <location evidence="1">Cell outer membrane</location>
    </subcellularLocation>
</comment>
<keyword evidence="8" id="KW-1185">Reference proteome</keyword>
<dbReference type="CDD" id="cd07185">
    <property type="entry name" value="OmpA_C-like"/>
    <property type="match status" value="1"/>
</dbReference>
<keyword evidence="3" id="KW-0998">Cell outer membrane</keyword>
<organism evidence="7 8">
    <name type="scientific">Flavisolibacter tropicus</name>
    <dbReference type="NCBI Taxonomy" id="1492898"/>
    <lineage>
        <taxon>Bacteria</taxon>
        <taxon>Pseudomonadati</taxon>
        <taxon>Bacteroidota</taxon>
        <taxon>Chitinophagia</taxon>
        <taxon>Chitinophagales</taxon>
        <taxon>Chitinophagaceae</taxon>
        <taxon>Flavisolibacter</taxon>
    </lineage>
</organism>
<dbReference type="InterPro" id="IPR036737">
    <property type="entry name" value="OmpA-like_sf"/>
</dbReference>
<dbReference type="PROSITE" id="PS51123">
    <property type="entry name" value="OMPA_2"/>
    <property type="match status" value="1"/>
</dbReference>
<dbReference type="PROSITE" id="PS51257">
    <property type="entry name" value="PROKAR_LIPOPROTEIN"/>
    <property type="match status" value="1"/>
</dbReference>
<feature type="region of interest" description="Disordered" evidence="5">
    <location>
        <begin position="178"/>
        <end position="201"/>
    </location>
</feature>
<keyword evidence="2 4" id="KW-0472">Membrane</keyword>
<feature type="domain" description="OmpA-like" evidence="6">
    <location>
        <begin position="94"/>
        <end position="211"/>
    </location>
</feature>
<evidence type="ECO:0000313" key="8">
    <source>
        <dbReference type="Proteomes" id="UP000077177"/>
    </source>
</evidence>
<dbReference type="InterPro" id="IPR006690">
    <property type="entry name" value="OMPA-like_CS"/>
</dbReference>
<dbReference type="PANTHER" id="PTHR30329">
    <property type="entry name" value="STATOR ELEMENT OF FLAGELLAR MOTOR COMPLEX"/>
    <property type="match status" value="1"/>
</dbReference>
<dbReference type="Pfam" id="PF00691">
    <property type="entry name" value="OmpA"/>
    <property type="match status" value="1"/>
</dbReference>
<dbReference type="InterPro" id="IPR006665">
    <property type="entry name" value="OmpA-like"/>
</dbReference>
<dbReference type="PANTHER" id="PTHR30329:SF21">
    <property type="entry name" value="LIPOPROTEIN YIAD-RELATED"/>
    <property type="match status" value="1"/>
</dbReference>
<dbReference type="Proteomes" id="UP000077177">
    <property type="component" value="Chromosome"/>
</dbReference>
<evidence type="ECO:0000259" key="6">
    <source>
        <dbReference type="PROSITE" id="PS51123"/>
    </source>
</evidence>
<dbReference type="KEGG" id="fla:SY85_07880"/>
<dbReference type="Gene3D" id="3.30.1330.60">
    <property type="entry name" value="OmpA-like domain"/>
    <property type="match status" value="1"/>
</dbReference>
<protein>
    <submittedName>
        <fullName evidence="7">Membrane protein</fullName>
    </submittedName>
</protein>
<dbReference type="PRINTS" id="PR01023">
    <property type="entry name" value="NAFLGMOTY"/>
</dbReference>
<evidence type="ECO:0000313" key="7">
    <source>
        <dbReference type="EMBL" id="ANE50425.1"/>
    </source>
</evidence>
<dbReference type="GO" id="GO:0009279">
    <property type="term" value="C:cell outer membrane"/>
    <property type="evidence" value="ECO:0007669"/>
    <property type="project" value="UniProtKB-SubCell"/>
</dbReference>
<dbReference type="Pfam" id="PF13488">
    <property type="entry name" value="Gly-zipper_Omp"/>
    <property type="match status" value="1"/>
</dbReference>
<evidence type="ECO:0000256" key="5">
    <source>
        <dbReference type="SAM" id="MobiDB-lite"/>
    </source>
</evidence>
<dbReference type="SUPFAM" id="SSF103088">
    <property type="entry name" value="OmpA-like"/>
    <property type="match status" value="1"/>
</dbReference>
<dbReference type="InterPro" id="IPR050330">
    <property type="entry name" value="Bact_OuterMem_StrucFunc"/>
</dbReference>
<dbReference type="PROSITE" id="PS01068">
    <property type="entry name" value="OMPA_1"/>
    <property type="match status" value="1"/>
</dbReference>
<evidence type="ECO:0000256" key="3">
    <source>
        <dbReference type="ARBA" id="ARBA00023237"/>
    </source>
</evidence>
<dbReference type="RefSeq" id="WP_066403254.1">
    <property type="nucleotide sequence ID" value="NZ_CP011390.1"/>
</dbReference>
<dbReference type="EMBL" id="CP011390">
    <property type="protein sequence ID" value="ANE50425.1"/>
    <property type="molecule type" value="Genomic_DNA"/>
</dbReference>
<name>A0A172TTK8_9BACT</name>
<dbReference type="InterPro" id="IPR006664">
    <property type="entry name" value="OMP_bac"/>
</dbReference>